<keyword evidence="6" id="KW-0472">Membrane</keyword>
<evidence type="ECO:0000256" key="1">
    <source>
        <dbReference type="ARBA" id="ARBA00004651"/>
    </source>
</evidence>
<evidence type="ECO:0000256" key="6">
    <source>
        <dbReference type="ARBA" id="ARBA00023136"/>
    </source>
</evidence>
<dbReference type="AlphaFoldDB" id="A0A0K0GHG7"/>
<reference evidence="7 8" key="1">
    <citation type="journal article" date="2008" name="BMC Genomics">
        <title>Genome sequence and rapid evolution of the rice pathogen Xanthomonas oryzae pv. oryzae PXO99A.</title>
        <authorList>
            <person name="Salzberg S.L."/>
            <person name="Sommer D.D."/>
            <person name="Schatz M.C."/>
            <person name="Phillippy A.M."/>
            <person name="Rabinowicz P.D."/>
            <person name="Tsuge S."/>
            <person name="Furutani A."/>
            <person name="Ochiai H."/>
            <person name="Delcher A.L."/>
            <person name="Kelley D."/>
            <person name="Madupu R."/>
            <person name="Puiu D."/>
            <person name="Radune D."/>
            <person name="Shumway M."/>
            <person name="Trapnell C."/>
            <person name="Aparna G."/>
            <person name="Jha G."/>
            <person name="Pandey A."/>
            <person name="Patil P.B."/>
            <person name="Ishihara H."/>
            <person name="Meyer D.F."/>
            <person name="Szurek B."/>
            <person name="Verdier V."/>
            <person name="Koebnik R."/>
            <person name="Dow J.M."/>
            <person name="Ryan R.P."/>
            <person name="Hirata H."/>
            <person name="Tsuyumu S."/>
            <person name="Won Lee S."/>
            <person name="Seo Y.S."/>
            <person name="Sriariyanum M."/>
            <person name="Ronald P.C."/>
            <person name="Sonti R.V."/>
            <person name="Van Sluys M.A."/>
            <person name="Leach J.E."/>
            <person name="White F.F."/>
            <person name="Bogdanove A.J."/>
        </authorList>
    </citation>
    <scope>NUCLEOTIDE SEQUENCE [LARGE SCALE GENOMIC DNA]</scope>
    <source>
        <strain evidence="7 8">PXO99A</strain>
    </source>
</reference>
<gene>
    <name evidence="7" type="ordered locus">PXO_05489</name>
</gene>
<accession>A0A0K0GHG7</accession>
<dbReference type="Pfam" id="PF02028">
    <property type="entry name" value="BCCT"/>
    <property type="match status" value="1"/>
</dbReference>
<name>A0A0K0GHG7_XANOP</name>
<dbReference type="EMBL" id="CP000967">
    <property type="protein sequence ID" value="ACD57623.1"/>
    <property type="molecule type" value="Genomic_DNA"/>
</dbReference>
<dbReference type="GO" id="GO:0005886">
    <property type="term" value="C:plasma membrane"/>
    <property type="evidence" value="ECO:0007669"/>
    <property type="project" value="UniProtKB-SubCell"/>
</dbReference>
<evidence type="ECO:0000313" key="7">
    <source>
        <dbReference type="EMBL" id="ACD57623.1"/>
    </source>
</evidence>
<dbReference type="InterPro" id="IPR000060">
    <property type="entry name" value="BCCT_transptr"/>
</dbReference>
<keyword evidence="2" id="KW-0813">Transport</keyword>
<protein>
    <submittedName>
        <fullName evidence="7">High-affinity choline transport</fullName>
    </submittedName>
</protein>
<dbReference type="HOGENOM" id="CLU_3049379_0_0_6"/>
<proteinExistence type="predicted"/>
<organism evidence="7 8">
    <name type="scientific">Xanthomonas oryzae pv. oryzae (strain PXO99A)</name>
    <dbReference type="NCBI Taxonomy" id="360094"/>
    <lineage>
        <taxon>Bacteria</taxon>
        <taxon>Pseudomonadati</taxon>
        <taxon>Pseudomonadota</taxon>
        <taxon>Gammaproteobacteria</taxon>
        <taxon>Lysobacterales</taxon>
        <taxon>Lysobacteraceae</taxon>
        <taxon>Xanthomonas</taxon>
    </lineage>
</organism>
<evidence type="ECO:0000256" key="3">
    <source>
        <dbReference type="ARBA" id="ARBA00022475"/>
    </source>
</evidence>
<dbReference type="Proteomes" id="UP000001740">
    <property type="component" value="Chromosome"/>
</dbReference>
<dbReference type="GO" id="GO:0022857">
    <property type="term" value="F:transmembrane transporter activity"/>
    <property type="evidence" value="ECO:0007669"/>
    <property type="project" value="InterPro"/>
</dbReference>
<dbReference type="KEGG" id="xop:PXO_05489"/>
<keyword evidence="5" id="KW-1133">Transmembrane helix</keyword>
<evidence type="ECO:0000313" key="8">
    <source>
        <dbReference type="Proteomes" id="UP000001740"/>
    </source>
</evidence>
<sequence length="54" mass="6040">MFALAAMALTYFAFHHDLPLALRAALYQLIGKRINGPSATPWMRRPPILSSSRV</sequence>
<keyword evidence="4" id="KW-0812">Transmembrane</keyword>
<evidence type="ECO:0000256" key="4">
    <source>
        <dbReference type="ARBA" id="ARBA00022692"/>
    </source>
</evidence>
<keyword evidence="3" id="KW-1003">Cell membrane</keyword>
<comment type="subcellular location">
    <subcellularLocation>
        <location evidence="1">Cell membrane</location>
        <topology evidence="1">Multi-pass membrane protein</topology>
    </subcellularLocation>
</comment>
<evidence type="ECO:0000256" key="2">
    <source>
        <dbReference type="ARBA" id="ARBA00022448"/>
    </source>
</evidence>
<dbReference type="eggNOG" id="COG1292">
    <property type="taxonomic scope" value="Bacteria"/>
</dbReference>
<evidence type="ECO:0000256" key="5">
    <source>
        <dbReference type="ARBA" id="ARBA00022989"/>
    </source>
</evidence>